<dbReference type="Proteomes" id="UP000033531">
    <property type="component" value="Unassembled WGS sequence"/>
</dbReference>
<dbReference type="Pfam" id="PF21205">
    <property type="entry name" value="Rep3_C"/>
    <property type="match status" value="1"/>
</dbReference>
<evidence type="ECO:0000256" key="1">
    <source>
        <dbReference type="ARBA" id="ARBA00038283"/>
    </source>
</evidence>
<reference evidence="3 4" key="1">
    <citation type="submission" date="2015-01" db="EMBL/GenBank/DDBJ databases">
        <title>Comparative genomics of the lactic acid bacteria isolated from the honey bee gut.</title>
        <authorList>
            <person name="Ellegaard K.M."/>
            <person name="Tamarit D."/>
            <person name="Javelind E."/>
            <person name="Olofsson T."/>
            <person name="Andersson S.G."/>
            <person name="Vasquez A."/>
        </authorList>
    </citation>
    <scope>NUCLEOTIDE SEQUENCE [LARGE SCALE GENOMIC DNA]</scope>
    <source>
        <strain evidence="3 4">Hma8</strain>
        <plasmid evidence="3">pHma8p1</plasmid>
    </source>
</reference>
<name>A0A0F4LAT4_9LACO</name>
<evidence type="ECO:0000259" key="2">
    <source>
        <dbReference type="Pfam" id="PF01051"/>
    </source>
</evidence>
<dbReference type="InterPro" id="IPR036390">
    <property type="entry name" value="WH_DNA-bd_sf"/>
</dbReference>
<dbReference type="Gene3D" id="1.10.10.10">
    <property type="entry name" value="Winged helix-like DNA-binding domain superfamily/Winged helix DNA-binding domain"/>
    <property type="match status" value="1"/>
</dbReference>
<dbReference type="GO" id="GO:0003887">
    <property type="term" value="F:DNA-directed DNA polymerase activity"/>
    <property type="evidence" value="ECO:0007669"/>
    <property type="project" value="InterPro"/>
</dbReference>
<dbReference type="EMBL" id="JXLI01000019">
    <property type="protein sequence ID" value="KJY54686.1"/>
    <property type="molecule type" value="Genomic_DNA"/>
</dbReference>
<geneLocation type="plasmid" evidence="3">
    <name>pHma8p1</name>
</geneLocation>
<gene>
    <name evidence="3" type="ORF">JF74_18570</name>
</gene>
<dbReference type="OrthoDB" id="2084703at2"/>
<dbReference type="RefSeq" id="WP_046325788.1">
    <property type="nucleotide sequence ID" value="NZ_JBHTMT010000007.1"/>
</dbReference>
<keyword evidence="3" id="KW-0614">Plasmid</keyword>
<dbReference type="SUPFAM" id="SSF46785">
    <property type="entry name" value="Winged helix' DNA-binding domain"/>
    <property type="match status" value="1"/>
</dbReference>
<dbReference type="InterPro" id="IPR000525">
    <property type="entry name" value="Initiator_Rep_WH1"/>
</dbReference>
<dbReference type="PATRIC" id="fig|1218507.3.peg.1"/>
<dbReference type="Pfam" id="PF01051">
    <property type="entry name" value="Rep3_N"/>
    <property type="match status" value="1"/>
</dbReference>
<evidence type="ECO:0000313" key="4">
    <source>
        <dbReference type="Proteomes" id="UP000033531"/>
    </source>
</evidence>
<dbReference type="InterPro" id="IPR036388">
    <property type="entry name" value="WH-like_DNA-bd_sf"/>
</dbReference>
<organism evidence="3 4">
    <name type="scientific">Lactobacillus melliventris</name>
    <dbReference type="NCBI Taxonomy" id="1218507"/>
    <lineage>
        <taxon>Bacteria</taxon>
        <taxon>Bacillati</taxon>
        <taxon>Bacillota</taxon>
        <taxon>Bacilli</taxon>
        <taxon>Lactobacillales</taxon>
        <taxon>Lactobacillaceae</taxon>
        <taxon>Lactobacillus</taxon>
    </lineage>
</organism>
<proteinExistence type="inferred from homology"/>
<accession>A0A0F4LAT4</accession>
<feature type="domain" description="Initiator Rep protein WH1" evidence="2">
    <location>
        <begin position="55"/>
        <end position="192"/>
    </location>
</feature>
<protein>
    <recommendedName>
        <fullName evidence="2">Initiator Rep protein WH1 domain-containing protein</fullName>
    </recommendedName>
</protein>
<evidence type="ECO:0000313" key="3">
    <source>
        <dbReference type="EMBL" id="KJY54686.1"/>
    </source>
</evidence>
<sequence>MSKSKDEKKVENIELLSEKDLVTNAKDPIVEKKQLSNMVKFGNRVNEVDLFGVVDTFTEFENNLFYACISQIYGESGNIIKFSSRKVKTLIGYRQNTSMKQLVNKITKAFNKFTKITETIEKEDAKTGRRYKEVGSIFDKCIVFEDDLECYVQIKEEFRHLFNDVDSWTRFSLSQYVRLKARYSKALFRQLKQFRTTGIRKFTYENFRQIMKIPETYQTNNIKQRVLIPCMEELSPYFQNLNLTVIYRKGQRGRKTAAYQFTWRPEARLSKDFRKNTVLEESVAIYNIRTNPWLNVKQKCDAIDRYRELKLGTTYKKYRSAHRGTYFLDNFKDLRKKTRPILISSHLDSVWNYSSNKVLDVINFYSKLLKEGALTEGDIDDFVALEELYLRKRQKELEKAKQQRLKPSVSEPAKDTVLSAVIDFTTPNNRDFDEDRVHKVLKEDAVNVFAENKRGQDNRNEEIKSLFDD</sequence>
<comment type="caution">
    <text evidence="3">The sequence shown here is derived from an EMBL/GenBank/DDBJ whole genome shotgun (WGS) entry which is preliminary data.</text>
</comment>
<dbReference type="HOGENOM" id="CLU_582390_0_0_9"/>
<dbReference type="AlphaFoldDB" id="A0A0F4LAT4"/>
<comment type="similarity">
    <text evidence="1">Belongs to the initiator RepB protein family.</text>
</comment>
<dbReference type="GO" id="GO:0006270">
    <property type="term" value="P:DNA replication initiation"/>
    <property type="evidence" value="ECO:0007669"/>
    <property type="project" value="InterPro"/>
</dbReference>